<keyword evidence="2" id="KW-1185">Reference proteome</keyword>
<organism evidence="1 2">
    <name type="scientific">Hymenobacter montanus</name>
    <dbReference type="NCBI Taxonomy" id="2771359"/>
    <lineage>
        <taxon>Bacteria</taxon>
        <taxon>Pseudomonadati</taxon>
        <taxon>Bacteroidota</taxon>
        <taxon>Cytophagia</taxon>
        <taxon>Cytophagales</taxon>
        <taxon>Hymenobacteraceae</taxon>
        <taxon>Hymenobacter</taxon>
    </lineage>
</organism>
<proteinExistence type="predicted"/>
<dbReference type="EMBL" id="JACXAD010000011">
    <property type="protein sequence ID" value="MBD2768477.1"/>
    <property type="molecule type" value="Genomic_DNA"/>
</dbReference>
<protein>
    <submittedName>
        <fullName evidence="1">Uncharacterized protein</fullName>
    </submittedName>
</protein>
<comment type="caution">
    <text evidence="1">The sequence shown here is derived from an EMBL/GenBank/DDBJ whole genome shotgun (WGS) entry which is preliminary data.</text>
</comment>
<evidence type="ECO:0000313" key="2">
    <source>
        <dbReference type="Proteomes" id="UP000612233"/>
    </source>
</evidence>
<gene>
    <name evidence="1" type="ORF">IC235_11310</name>
</gene>
<dbReference type="Pfam" id="PF19781">
    <property type="entry name" value="DUF6266"/>
    <property type="match status" value="1"/>
</dbReference>
<name>A0A927GJG7_9BACT</name>
<evidence type="ECO:0000313" key="1">
    <source>
        <dbReference type="EMBL" id="MBD2768477.1"/>
    </source>
</evidence>
<accession>A0A927GJG7</accession>
<reference evidence="1" key="1">
    <citation type="submission" date="2020-09" db="EMBL/GenBank/DDBJ databases">
        <authorList>
            <person name="Kim M.K."/>
        </authorList>
    </citation>
    <scope>NUCLEOTIDE SEQUENCE</scope>
    <source>
        <strain evidence="1">BT664</strain>
    </source>
</reference>
<dbReference type="InterPro" id="IPR046233">
    <property type="entry name" value="DUF6266"/>
</dbReference>
<dbReference type="Proteomes" id="UP000612233">
    <property type="component" value="Unassembled WGS sequence"/>
</dbReference>
<sequence length="212" mass="22037">MAQIRSLLGDIEGSAGQLTFSKANGVNLMRQKVGNNSSNTPAQAAQRRKFALLARLSSALAPVIRQGFSVAAAKITAQNAFQRANADLVTDNGMVASIDMARLSISSGIVGGVQNLNLGVEANAVTRELLLTWSDNSDGSAALPTDLIGFAIYSTVLGVVVTDTNVGTRAQEEFATGILVPTGVLPSTYRAYAYFKRANSPATSPTATDVGS</sequence>
<dbReference type="AlphaFoldDB" id="A0A927GJG7"/>
<dbReference type="RefSeq" id="WP_191005292.1">
    <property type="nucleotide sequence ID" value="NZ_JACXAD010000011.1"/>
</dbReference>